<feature type="compositionally biased region" description="Polar residues" evidence="4">
    <location>
        <begin position="28"/>
        <end position="48"/>
    </location>
</feature>
<evidence type="ECO:0000256" key="2">
    <source>
        <dbReference type="ARBA" id="ARBA00022737"/>
    </source>
</evidence>
<organism evidence="5 6">
    <name type="scientific">Clydaea vesicula</name>
    <dbReference type="NCBI Taxonomy" id="447962"/>
    <lineage>
        <taxon>Eukaryota</taxon>
        <taxon>Fungi</taxon>
        <taxon>Fungi incertae sedis</taxon>
        <taxon>Chytridiomycota</taxon>
        <taxon>Chytridiomycota incertae sedis</taxon>
        <taxon>Chytridiomycetes</taxon>
        <taxon>Lobulomycetales</taxon>
        <taxon>Lobulomycetaceae</taxon>
        <taxon>Clydaea</taxon>
    </lineage>
</organism>
<feature type="region of interest" description="Disordered" evidence="4">
    <location>
        <begin position="15"/>
        <end position="67"/>
    </location>
</feature>
<dbReference type="EMBL" id="JADGJW010000005">
    <property type="protein sequence ID" value="KAJ3228152.1"/>
    <property type="molecule type" value="Genomic_DNA"/>
</dbReference>
<dbReference type="GO" id="GO:0005634">
    <property type="term" value="C:nucleus"/>
    <property type="evidence" value="ECO:0007669"/>
    <property type="project" value="TreeGrafter"/>
</dbReference>
<accession>A0AAD5U847</accession>
<dbReference type="InterPro" id="IPR001680">
    <property type="entry name" value="WD40_rpt"/>
</dbReference>
<gene>
    <name evidence="5" type="ORF">HK099_006032</name>
</gene>
<protein>
    <submittedName>
        <fullName evidence="5">Uncharacterized protein</fullName>
    </submittedName>
</protein>
<evidence type="ECO:0000313" key="6">
    <source>
        <dbReference type="Proteomes" id="UP001211065"/>
    </source>
</evidence>
<keyword evidence="2" id="KW-0677">Repeat</keyword>
<keyword evidence="1 3" id="KW-0853">WD repeat</keyword>
<dbReference type="PROSITE" id="PS50082">
    <property type="entry name" value="WD_REPEATS_2"/>
    <property type="match status" value="1"/>
</dbReference>
<proteinExistence type="predicted"/>
<evidence type="ECO:0000256" key="4">
    <source>
        <dbReference type="SAM" id="MobiDB-lite"/>
    </source>
</evidence>
<dbReference type="PANTHER" id="PTHR16017:SF0">
    <property type="entry name" value="WD REPEAT-CONTAINING PROTEIN 70"/>
    <property type="match status" value="1"/>
</dbReference>
<evidence type="ECO:0000256" key="3">
    <source>
        <dbReference type="PROSITE-ProRule" id="PRU00221"/>
    </source>
</evidence>
<evidence type="ECO:0000256" key="1">
    <source>
        <dbReference type="ARBA" id="ARBA00022574"/>
    </source>
</evidence>
<dbReference type="InterPro" id="IPR051858">
    <property type="entry name" value="WD_repeat_GAD-1"/>
</dbReference>
<evidence type="ECO:0000313" key="5">
    <source>
        <dbReference type="EMBL" id="KAJ3228152.1"/>
    </source>
</evidence>
<feature type="repeat" description="WD" evidence="3">
    <location>
        <begin position="109"/>
        <end position="140"/>
    </location>
</feature>
<dbReference type="AlphaFoldDB" id="A0AAD5U847"/>
<name>A0AAD5U847_9FUNG</name>
<dbReference type="PROSITE" id="PS50294">
    <property type="entry name" value="WD_REPEATS_REGION"/>
    <property type="match status" value="1"/>
</dbReference>
<sequence length="140" mass="15869">MSSNDFSDMMRQYLPTSFGKKSKKETKVSQNQFKRSVENQIYPSANTAQEKKLNSTQNPNINIDNNDEVDEFGTSILIENTVEDEEDGQTFDFEQVKSKNLPITHEIVLKDHQKPVTALTLDPAGSRLVTGGRDEFIKVQ</sequence>
<dbReference type="Gene3D" id="2.130.10.10">
    <property type="entry name" value="YVTN repeat-like/Quinoprotein amine dehydrogenase"/>
    <property type="match status" value="1"/>
</dbReference>
<comment type="caution">
    <text evidence="5">The sequence shown here is derived from an EMBL/GenBank/DDBJ whole genome shotgun (WGS) entry which is preliminary data.</text>
</comment>
<dbReference type="InterPro" id="IPR015943">
    <property type="entry name" value="WD40/YVTN_repeat-like_dom_sf"/>
</dbReference>
<dbReference type="PANTHER" id="PTHR16017">
    <property type="entry name" value="GASTRULATION DEFECTIVE PROTEIN 1-RELATED"/>
    <property type="match status" value="1"/>
</dbReference>
<dbReference type="GO" id="GO:0035861">
    <property type="term" value="C:site of double-strand break"/>
    <property type="evidence" value="ECO:0007669"/>
    <property type="project" value="TreeGrafter"/>
</dbReference>
<reference evidence="5" key="1">
    <citation type="submission" date="2020-05" db="EMBL/GenBank/DDBJ databases">
        <title>Phylogenomic resolution of chytrid fungi.</title>
        <authorList>
            <person name="Stajich J.E."/>
            <person name="Amses K."/>
            <person name="Simmons R."/>
            <person name="Seto K."/>
            <person name="Myers J."/>
            <person name="Bonds A."/>
            <person name="Quandt C.A."/>
            <person name="Barry K."/>
            <person name="Liu P."/>
            <person name="Grigoriev I."/>
            <person name="Longcore J.E."/>
            <person name="James T.Y."/>
        </authorList>
    </citation>
    <scope>NUCLEOTIDE SEQUENCE</scope>
    <source>
        <strain evidence="5">JEL0476</strain>
    </source>
</reference>
<keyword evidence="6" id="KW-1185">Reference proteome</keyword>
<dbReference type="Proteomes" id="UP001211065">
    <property type="component" value="Unassembled WGS sequence"/>
</dbReference>